<keyword evidence="3" id="KW-0808">Transferase</keyword>
<dbReference type="PANTHER" id="PTHR20858:SF17">
    <property type="entry name" value="HYDROXYMETHYLPYRIMIDINE_PHOSPHOMETHYLPYRIMIDINE KINASE THI20-RELATED"/>
    <property type="match status" value="1"/>
</dbReference>
<evidence type="ECO:0000256" key="5">
    <source>
        <dbReference type="ARBA" id="ARBA00022777"/>
    </source>
</evidence>
<dbReference type="Gene3D" id="3.40.1190.20">
    <property type="match status" value="1"/>
</dbReference>
<comment type="caution">
    <text evidence="8">The sequence shown here is derived from an EMBL/GenBank/DDBJ whole genome shotgun (WGS) entry which is preliminary data.</text>
</comment>
<organism evidence="8 9">
    <name type="scientific">Segatella bryantii</name>
    <name type="common">Prevotella bryantii</name>
    <dbReference type="NCBI Taxonomy" id="77095"/>
    <lineage>
        <taxon>Bacteria</taxon>
        <taxon>Pseudomonadati</taxon>
        <taxon>Bacteroidota</taxon>
        <taxon>Bacteroidia</taxon>
        <taxon>Bacteroidales</taxon>
        <taxon>Prevotellaceae</taxon>
        <taxon>Segatella</taxon>
    </lineage>
</organism>
<evidence type="ECO:0000256" key="2">
    <source>
        <dbReference type="ARBA" id="ARBA00012135"/>
    </source>
</evidence>
<evidence type="ECO:0000313" key="9">
    <source>
        <dbReference type="Proteomes" id="UP000887043"/>
    </source>
</evidence>
<gene>
    <name evidence="8" type="ORF">PRRU23_25640</name>
</gene>
<accession>A0AA37HZK6</accession>
<keyword evidence="6" id="KW-0067">ATP-binding</keyword>
<dbReference type="AlphaFoldDB" id="A0AA37HZK6"/>
<keyword evidence="4" id="KW-0547">Nucleotide-binding</keyword>
<reference evidence="8" key="1">
    <citation type="submission" date="2021-08" db="EMBL/GenBank/DDBJ databases">
        <title>Prevotella lacticifex sp. nov., isolated from rumen of cow.</title>
        <authorList>
            <person name="Shinkai T."/>
            <person name="Ikeyama N."/>
            <person name="Kumagai M."/>
            <person name="Ohmori H."/>
            <person name="Sakamoto M."/>
            <person name="Ohkuma M."/>
            <person name="Mitsumori M."/>
        </authorList>
    </citation>
    <scope>NUCLEOTIDE SEQUENCE</scope>
    <source>
        <strain evidence="8">DSM 11371</strain>
    </source>
</reference>
<keyword evidence="5 8" id="KW-0418">Kinase</keyword>
<dbReference type="EC" id="2.7.1.49" evidence="2"/>
<evidence type="ECO:0000256" key="3">
    <source>
        <dbReference type="ARBA" id="ARBA00022679"/>
    </source>
</evidence>
<dbReference type="GO" id="GO:0005829">
    <property type="term" value="C:cytosol"/>
    <property type="evidence" value="ECO:0007669"/>
    <property type="project" value="TreeGrafter"/>
</dbReference>
<dbReference type="FunFam" id="3.40.1190.20:FF:000003">
    <property type="entry name" value="Phosphomethylpyrimidine kinase ThiD"/>
    <property type="match status" value="1"/>
</dbReference>
<dbReference type="SUPFAM" id="SSF53613">
    <property type="entry name" value="Ribokinase-like"/>
    <property type="match status" value="1"/>
</dbReference>
<protein>
    <recommendedName>
        <fullName evidence="2">hydroxymethylpyrimidine kinase</fullName>
        <ecNumber evidence="2">2.7.1.49</ecNumber>
    </recommendedName>
</protein>
<evidence type="ECO:0000256" key="1">
    <source>
        <dbReference type="ARBA" id="ARBA00004948"/>
    </source>
</evidence>
<evidence type="ECO:0000256" key="6">
    <source>
        <dbReference type="ARBA" id="ARBA00022840"/>
    </source>
</evidence>
<dbReference type="CDD" id="cd01169">
    <property type="entry name" value="HMPP_kinase"/>
    <property type="match status" value="1"/>
</dbReference>
<dbReference type="NCBIfam" id="TIGR00097">
    <property type="entry name" value="HMP-P_kinase"/>
    <property type="match status" value="1"/>
</dbReference>
<dbReference type="InterPro" id="IPR004399">
    <property type="entry name" value="HMP/HMP-P_kinase_dom"/>
</dbReference>
<sequence length="297" mass="32639">MLENIRCNSHELHFISQKKRTFVSMKYQTVLTIAGSDPSGGAGIQADIKTISACGCYATSAITAITIQNTQGVQAVQAIPADIIYQQIKCVSEDIEINAIKIGMLHSAEVVNMLAVWLKDHPCTNIVLDPVMVSTSGHRLLDENAIISMTQNLFPLVRVITPNIPEAEVLLGQKIQQQEDIAIAAKKLANKYHTSVWLKAGHLHADVLVDICYDVETKKIYELPGVRIRTKNTHGTGCTLSSALASMLAKGLSLEDSARKAKEYMNQAIRHGADFEIGLGQGPVHHFWNLWSENKQD</sequence>
<evidence type="ECO:0000259" key="7">
    <source>
        <dbReference type="Pfam" id="PF08543"/>
    </source>
</evidence>
<evidence type="ECO:0000256" key="4">
    <source>
        <dbReference type="ARBA" id="ARBA00022741"/>
    </source>
</evidence>
<evidence type="ECO:0000313" key="8">
    <source>
        <dbReference type="EMBL" id="GJG28864.1"/>
    </source>
</evidence>
<proteinExistence type="predicted"/>
<dbReference type="InterPro" id="IPR013749">
    <property type="entry name" value="PM/HMP-P_kinase-1"/>
</dbReference>
<dbReference type="EMBL" id="BPTR01000001">
    <property type="protein sequence ID" value="GJG28864.1"/>
    <property type="molecule type" value="Genomic_DNA"/>
</dbReference>
<dbReference type="PANTHER" id="PTHR20858">
    <property type="entry name" value="PHOSPHOMETHYLPYRIMIDINE KINASE"/>
    <property type="match status" value="1"/>
</dbReference>
<dbReference type="InterPro" id="IPR029056">
    <property type="entry name" value="Ribokinase-like"/>
</dbReference>
<name>A0AA37HZK6_SEGBR</name>
<dbReference type="Pfam" id="PF08543">
    <property type="entry name" value="Phos_pyr_kin"/>
    <property type="match status" value="1"/>
</dbReference>
<dbReference type="GO" id="GO:0005524">
    <property type="term" value="F:ATP binding"/>
    <property type="evidence" value="ECO:0007669"/>
    <property type="project" value="UniProtKB-KW"/>
</dbReference>
<dbReference type="GO" id="GO:0008972">
    <property type="term" value="F:phosphomethylpyrimidine kinase activity"/>
    <property type="evidence" value="ECO:0007669"/>
    <property type="project" value="InterPro"/>
</dbReference>
<dbReference type="GO" id="GO:0008902">
    <property type="term" value="F:hydroxymethylpyrimidine kinase activity"/>
    <property type="evidence" value="ECO:0007669"/>
    <property type="project" value="UniProtKB-EC"/>
</dbReference>
<dbReference type="GO" id="GO:0009228">
    <property type="term" value="P:thiamine biosynthetic process"/>
    <property type="evidence" value="ECO:0007669"/>
    <property type="project" value="InterPro"/>
</dbReference>
<comment type="pathway">
    <text evidence="1">Cofactor biosynthesis; thiamine diphosphate biosynthesis.</text>
</comment>
<dbReference type="Proteomes" id="UP000887043">
    <property type="component" value="Unassembled WGS sequence"/>
</dbReference>
<feature type="domain" description="Pyridoxamine kinase/Phosphomethylpyrimidine kinase" evidence="7">
    <location>
        <begin position="37"/>
        <end position="285"/>
    </location>
</feature>